<keyword evidence="4" id="KW-0575">Peroxidase</keyword>
<dbReference type="PANTHER" id="PTHR42801:SF4">
    <property type="entry name" value="AHPC_TSA FAMILY PROTEIN"/>
    <property type="match status" value="1"/>
</dbReference>
<dbReference type="InterPro" id="IPR000866">
    <property type="entry name" value="AhpC/TSA"/>
</dbReference>
<keyword evidence="7" id="KW-1015">Disulfide bond</keyword>
<dbReference type="GO" id="GO:0008379">
    <property type="term" value="F:thioredoxin peroxidase activity"/>
    <property type="evidence" value="ECO:0007669"/>
    <property type="project" value="TreeGrafter"/>
</dbReference>
<comment type="subunit">
    <text evidence="2">Monomer.</text>
</comment>
<dbReference type="SUPFAM" id="SSF52833">
    <property type="entry name" value="Thioredoxin-like"/>
    <property type="match status" value="1"/>
</dbReference>
<dbReference type="InterPro" id="IPR050924">
    <property type="entry name" value="Peroxiredoxin_BCP/PrxQ"/>
</dbReference>
<feature type="domain" description="Thioredoxin" evidence="14">
    <location>
        <begin position="4"/>
        <end position="157"/>
    </location>
</feature>
<dbReference type="PANTHER" id="PTHR42801">
    <property type="entry name" value="THIOREDOXIN-DEPENDENT PEROXIDE REDUCTASE"/>
    <property type="match status" value="1"/>
</dbReference>
<dbReference type="InterPro" id="IPR013766">
    <property type="entry name" value="Thioredoxin_domain"/>
</dbReference>
<protein>
    <recommendedName>
        <fullName evidence="3">thioredoxin-dependent peroxiredoxin</fullName>
        <ecNumber evidence="3">1.11.1.24</ecNumber>
    </recommendedName>
    <alternativeName>
        <fullName evidence="9">Thioredoxin peroxidase</fullName>
    </alternativeName>
    <alternativeName>
        <fullName evidence="11">Thioredoxin-dependent peroxiredoxin Bcp</fullName>
    </alternativeName>
</protein>
<dbReference type="GO" id="GO:0005737">
    <property type="term" value="C:cytoplasm"/>
    <property type="evidence" value="ECO:0007669"/>
    <property type="project" value="TreeGrafter"/>
</dbReference>
<dbReference type="GO" id="GO:0034599">
    <property type="term" value="P:cellular response to oxidative stress"/>
    <property type="evidence" value="ECO:0007669"/>
    <property type="project" value="TreeGrafter"/>
</dbReference>
<evidence type="ECO:0000256" key="10">
    <source>
        <dbReference type="ARBA" id="ARBA00038489"/>
    </source>
</evidence>
<dbReference type="Proteomes" id="UP000680348">
    <property type="component" value="Unassembled WGS sequence"/>
</dbReference>
<keyword evidence="6" id="KW-0560">Oxidoreductase</keyword>
<organism evidence="15 16">
    <name type="scientific">Pseudaminobacter soli</name>
    <name type="common">ex Zhang et al. 2022</name>
    <dbReference type="NCBI Taxonomy" id="2831468"/>
    <lineage>
        <taxon>Bacteria</taxon>
        <taxon>Pseudomonadati</taxon>
        <taxon>Pseudomonadota</taxon>
        <taxon>Alphaproteobacteria</taxon>
        <taxon>Hyphomicrobiales</taxon>
        <taxon>Phyllobacteriaceae</taxon>
        <taxon>Pseudaminobacter</taxon>
    </lineage>
</organism>
<dbReference type="InterPro" id="IPR036249">
    <property type="entry name" value="Thioredoxin-like_sf"/>
</dbReference>
<evidence type="ECO:0000256" key="6">
    <source>
        <dbReference type="ARBA" id="ARBA00023002"/>
    </source>
</evidence>
<dbReference type="EC" id="1.11.1.24" evidence="3"/>
<comment type="catalytic activity">
    <reaction evidence="12">
        <text>a hydroperoxide + [thioredoxin]-dithiol = an alcohol + [thioredoxin]-disulfide + H2O</text>
        <dbReference type="Rhea" id="RHEA:62620"/>
        <dbReference type="Rhea" id="RHEA-COMP:10698"/>
        <dbReference type="Rhea" id="RHEA-COMP:10700"/>
        <dbReference type="ChEBI" id="CHEBI:15377"/>
        <dbReference type="ChEBI" id="CHEBI:29950"/>
        <dbReference type="ChEBI" id="CHEBI:30879"/>
        <dbReference type="ChEBI" id="CHEBI:35924"/>
        <dbReference type="ChEBI" id="CHEBI:50058"/>
        <dbReference type="EC" id="1.11.1.24"/>
    </reaction>
</comment>
<comment type="function">
    <text evidence="1">Thiol-specific peroxidase that catalyzes the reduction of hydrogen peroxide and organic hydroperoxides to water and alcohols, respectively. Plays a role in cell protection against oxidative stress by detoxifying peroxides and as sensor of hydrogen peroxide-mediated signaling events.</text>
</comment>
<evidence type="ECO:0000256" key="12">
    <source>
        <dbReference type="ARBA" id="ARBA00049091"/>
    </source>
</evidence>
<dbReference type="Pfam" id="PF00578">
    <property type="entry name" value="AhpC-TSA"/>
    <property type="match status" value="1"/>
</dbReference>
<evidence type="ECO:0000256" key="8">
    <source>
        <dbReference type="ARBA" id="ARBA00023284"/>
    </source>
</evidence>
<dbReference type="RefSeq" id="WP_188252837.1">
    <property type="nucleotide sequence ID" value="NZ_JABVCF010000001.1"/>
</dbReference>
<dbReference type="GO" id="GO:0045454">
    <property type="term" value="P:cell redox homeostasis"/>
    <property type="evidence" value="ECO:0007669"/>
    <property type="project" value="TreeGrafter"/>
</dbReference>
<gene>
    <name evidence="15" type="ORF">KEU06_01400</name>
</gene>
<evidence type="ECO:0000256" key="1">
    <source>
        <dbReference type="ARBA" id="ARBA00003330"/>
    </source>
</evidence>
<evidence type="ECO:0000313" key="15">
    <source>
        <dbReference type="EMBL" id="MBS3647281.1"/>
    </source>
</evidence>
<comment type="caution">
    <text evidence="15">The sequence shown here is derived from an EMBL/GenBank/DDBJ whole genome shotgun (WGS) entry which is preliminary data.</text>
</comment>
<evidence type="ECO:0000256" key="5">
    <source>
        <dbReference type="ARBA" id="ARBA00022862"/>
    </source>
</evidence>
<keyword evidence="16" id="KW-1185">Reference proteome</keyword>
<reference evidence="15" key="1">
    <citation type="submission" date="2021-04" db="EMBL/GenBank/DDBJ databases">
        <title>Pseudaminobacter soli sp. nov., isolated from paddy soil contaminated by heavy metals.</title>
        <authorList>
            <person name="Zhang K."/>
        </authorList>
    </citation>
    <scope>NUCLEOTIDE SEQUENCE</scope>
    <source>
        <strain evidence="15">19-2017</strain>
    </source>
</reference>
<proteinExistence type="inferred from homology"/>
<comment type="similarity">
    <text evidence="10">Belongs to the peroxiredoxin family. BCP/PrxQ subfamily.</text>
</comment>
<dbReference type="PROSITE" id="PS51352">
    <property type="entry name" value="THIOREDOXIN_2"/>
    <property type="match status" value="1"/>
</dbReference>
<keyword evidence="8" id="KW-0676">Redox-active center</keyword>
<feature type="active site" description="Cysteine sulfenic acid (-SOH) intermediate; for peroxidase activity" evidence="13">
    <location>
        <position position="46"/>
    </location>
</feature>
<dbReference type="InterPro" id="IPR024706">
    <property type="entry name" value="Peroxiredoxin_AhpC-typ"/>
</dbReference>
<evidence type="ECO:0000256" key="9">
    <source>
        <dbReference type="ARBA" id="ARBA00032824"/>
    </source>
</evidence>
<dbReference type="PIRSF" id="PIRSF000239">
    <property type="entry name" value="AHPC"/>
    <property type="match status" value="1"/>
</dbReference>
<evidence type="ECO:0000256" key="7">
    <source>
        <dbReference type="ARBA" id="ARBA00023157"/>
    </source>
</evidence>
<dbReference type="EMBL" id="JAGWCR010000001">
    <property type="protein sequence ID" value="MBS3647281.1"/>
    <property type="molecule type" value="Genomic_DNA"/>
</dbReference>
<keyword evidence="5" id="KW-0049">Antioxidant</keyword>
<evidence type="ECO:0000256" key="11">
    <source>
        <dbReference type="ARBA" id="ARBA00042639"/>
    </source>
</evidence>
<evidence type="ECO:0000259" key="14">
    <source>
        <dbReference type="PROSITE" id="PS51352"/>
    </source>
</evidence>
<accession>A0A942DVB0</accession>
<dbReference type="AlphaFoldDB" id="A0A942DVB0"/>
<sequence length="159" mass="17534">MAELLEGDMAPPLSLPLSGGGQWDLQDLRGRTVVLYFYPKDDTEACTAEANAFTAKKGDFEAAGATIVGVSPDSPARHARFAGKHAITIDLASDENHEAAERYGVWVQKNMYGRSYMGVERSTFLIDPQGRIARIWRKVRVKGHVEEVLEAARQLDARS</sequence>
<evidence type="ECO:0000313" key="16">
    <source>
        <dbReference type="Proteomes" id="UP000680348"/>
    </source>
</evidence>
<evidence type="ECO:0000256" key="4">
    <source>
        <dbReference type="ARBA" id="ARBA00022559"/>
    </source>
</evidence>
<dbReference type="CDD" id="cd03017">
    <property type="entry name" value="PRX_BCP"/>
    <property type="match status" value="1"/>
</dbReference>
<evidence type="ECO:0000256" key="2">
    <source>
        <dbReference type="ARBA" id="ARBA00011245"/>
    </source>
</evidence>
<evidence type="ECO:0000256" key="13">
    <source>
        <dbReference type="PIRSR" id="PIRSR000239-1"/>
    </source>
</evidence>
<name>A0A942DVB0_9HYPH</name>
<dbReference type="Gene3D" id="3.40.30.10">
    <property type="entry name" value="Glutaredoxin"/>
    <property type="match status" value="1"/>
</dbReference>
<dbReference type="FunFam" id="3.40.30.10:FF:000007">
    <property type="entry name" value="Thioredoxin-dependent thiol peroxidase"/>
    <property type="match status" value="1"/>
</dbReference>
<evidence type="ECO:0000256" key="3">
    <source>
        <dbReference type="ARBA" id="ARBA00013017"/>
    </source>
</evidence>